<dbReference type="Gene3D" id="1.20.1080.10">
    <property type="entry name" value="Glycerol uptake facilitator protein"/>
    <property type="match status" value="1"/>
</dbReference>
<dbReference type="PANTHER" id="PTHR45724">
    <property type="entry name" value="AQUAPORIN NIP2-1"/>
    <property type="match status" value="1"/>
</dbReference>
<comment type="subcellular location">
    <subcellularLocation>
        <location evidence="1">Membrane</location>
        <topology evidence="1">Multi-pass membrane protein</topology>
    </subcellularLocation>
</comment>
<keyword evidence="9" id="KW-1185">Reference proteome</keyword>
<dbReference type="Proteomes" id="UP001232725">
    <property type="component" value="Unassembled WGS sequence"/>
</dbReference>
<dbReference type="Pfam" id="PF00230">
    <property type="entry name" value="MIP"/>
    <property type="match status" value="1"/>
</dbReference>
<dbReference type="PROSITE" id="PS00221">
    <property type="entry name" value="MIP"/>
    <property type="match status" value="1"/>
</dbReference>
<evidence type="ECO:0000256" key="6">
    <source>
        <dbReference type="RuleBase" id="RU000477"/>
    </source>
</evidence>
<dbReference type="InterPro" id="IPR000425">
    <property type="entry name" value="MIP"/>
</dbReference>
<reference evidence="8 9" key="1">
    <citation type="submission" date="2023-08" db="EMBL/GenBank/DDBJ databases">
        <title>Arthrobacter horti sp. nov., isolated from forest soil.</title>
        <authorList>
            <person name="Park M."/>
        </authorList>
    </citation>
    <scope>NUCLEOTIDE SEQUENCE [LARGE SCALE GENOMIC DNA]</scope>
    <source>
        <strain evidence="8 9">YJM1</strain>
    </source>
</reference>
<dbReference type="EMBL" id="JAVALS010000011">
    <property type="protein sequence ID" value="MDP5228188.1"/>
    <property type="molecule type" value="Genomic_DNA"/>
</dbReference>
<feature type="transmembrane region" description="Helical" evidence="7">
    <location>
        <begin position="223"/>
        <end position="240"/>
    </location>
</feature>
<dbReference type="RefSeq" id="WP_305997236.1">
    <property type="nucleotide sequence ID" value="NZ_JAVALS010000011.1"/>
</dbReference>
<accession>A0ABT9IRG2</accession>
<protein>
    <submittedName>
        <fullName evidence="8">Aquaporin</fullName>
    </submittedName>
</protein>
<keyword evidence="2 6" id="KW-0813">Transport</keyword>
<dbReference type="PRINTS" id="PR00783">
    <property type="entry name" value="MINTRINSICP"/>
</dbReference>
<evidence type="ECO:0000313" key="9">
    <source>
        <dbReference type="Proteomes" id="UP001232725"/>
    </source>
</evidence>
<evidence type="ECO:0000313" key="8">
    <source>
        <dbReference type="EMBL" id="MDP5228188.1"/>
    </source>
</evidence>
<feature type="transmembrane region" description="Helical" evidence="7">
    <location>
        <begin position="47"/>
        <end position="70"/>
    </location>
</feature>
<gene>
    <name evidence="8" type="ORF">Q9R02_13565</name>
</gene>
<keyword evidence="5 7" id="KW-0472">Membrane</keyword>
<dbReference type="PANTHER" id="PTHR45724:SF13">
    <property type="entry name" value="AQUAPORIN NIP1-1-RELATED"/>
    <property type="match status" value="1"/>
</dbReference>
<dbReference type="InterPro" id="IPR023271">
    <property type="entry name" value="Aquaporin-like"/>
</dbReference>
<dbReference type="SUPFAM" id="SSF81338">
    <property type="entry name" value="Aquaporin-like"/>
    <property type="match status" value="1"/>
</dbReference>
<comment type="similarity">
    <text evidence="6">Belongs to the MIP/aquaporin (TC 1.A.8) family.</text>
</comment>
<evidence type="ECO:0000256" key="7">
    <source>
        <dbReference type="SAM" id="Phobius"/>
    </source>
</evidence>
<proteinExistence type="inferred from homology"/>
<dbReference type="InterPro" id="IPR034294">
    <property type="entry name" value="Aquaporin_transptr"/>
</dbReference>
<comment type="caution">
    <text evidence="8">The sequence shown here is derived from an EMBL/GenBank/DDBJ whole genome shotgun (WGS) entry which is preliminary data.</text>
</comment>
<evidence type="ECO:0000256" key="1">
    <source>
        <dbReference type="ARBA" id="ARBA00004141"/>
    </source>
</evidence>
<organism evidence="8 9">
    <name type="scientific">Arthrobacter horti</name>
    <dbReference type="NCBI Taxonomy" id="3068273"/>
    <lineage>
        <taxon>Bacteria</taxon>
        <taxon>Bacillati</taxon>
        <taxon>Actinomycetota</taxon>
        <taxon>Actinomycetes</taxon>
        <taxon>Micrococcales</taxon>
        <taxon>Micrococcaceae</taxon>
        <taxon>Arthrobacter</taxon>
    </lineage>
</organism>
<evidence type="ECO:0000256" key="2">
    <source>
        <dbReference type="ARBA" id="ARBA00022448"/>
    </source>
</evidence>
<feature type="transmembrane region" description="Helical" evidence="7">
    <location>
        <begin position="76"/>
        <end position="93"/>
    </location>
</feature>
<feature type="transmembrane region" description="Helical" evidence="7">
    <location>
        <begin position="20"/>
        <end position="40"/>
    </location>
</feature>
<evidence type="ECO:0000256" key="3">
    <source>
        <dbReference type="ARBA" id="ARBA00022692"/>
    </source>
</evidence>
<evidence type="ECO:0000256" key="5">
    <source>
        <dbReference type="ARBA" id="ARBA00023136"/>
    </source>
</evidence>
<dbReference type="InterPro" id="IPR022357">
    <property type="entry name" value="MIP_CS"/>
</dbReference>
<feature type="transmembrane region" description="Helical" evidence="7">
    <location>
        <begin position="100"/>
        <end position="119"/>
    </location>
</feature>
<feature type="transmembrane region" description="Helical" evidence="7">
    <location>
        <begin position="182"/>
        <end position="203"/>
    </location>
</feature>
<evidence type="ECO:0000256" key="4">
    <source>
        <dbReference type="ARBA" id="ARBA00022989"/>
    </source>
</evidence>
<keyword evidence="3 6" id="KW-0812">Transmembrane</keyword>
<feature type="transmembrane region" description="Helical" evidence="7">
    <location>
        <begin position="147"/>
        <end position="170"/>
    </location>
</feature>
<name>A0ABT9IRG2_9MICC</name>
<sequence>MSESVAPDAPSVVAKLGAEAVGTFFLVFSVIGTALFAAGFGKGQGGLNVGFLGVAFALGLSVLIGAYAFGPISGGHFNPAVTLGLAAGGRFAWKDVAGYLIAQIVGGVVAAAVLAGILAGGKDGAFAEAQKGGFASTGWGELSPGGYGLGAFFLAEVVTTAIFVTVILAVTGKRGAGNFAPIAIGLTLTVVALVAIPVTNGSFNPARSIATAVFGGGTALGQLWGSIVAPIVGGLIAGFIHKPLFEGVSK</sequence>
<keyword evidence="4 7" id="KW-1133">Transmembrane helix</keyword>